<sequence>MRKGGGVIVVRRARSVISVRNEKNNRPLLPTLTLPAVRLCGGRREDGIIGVLEGERGMRGSGVVEEDWKIRGSGGEGSEVVVEDWGLRGSGVECGGEEAGI</sequence>
<name>A0AAE1F189_PETCI</name>
<organism evidence="1 2">
    <name type="scientific">Petrolisthes cinctipes</name>
    <name type="common">Flat porcelain crab</name>
    <dbReference type="NCBI Taxonomy" id="88211"/>
    <lineage>
        <taxon>Eukaryota</taxon>
        <taxon>Metazoa</taxon>
        <taxon>Ecdysozoa</taxon>
        <taxon>Arthropoda</taxon>
        <taxon>Crustacea</taxon>
        <taxon>Multicrustacea</taxon>
        <taxon>Malacostraca</taxon>
        <taxon>Eumalacostraca</taxon>
        <taxon>Eucarida</taxon>
        <taxon>Decapoda</taxon>
        <taxon>Pleocyemata</taxon>
        <taxon>Anomura</taxon>
        <taxon>Galatheoidea</taxon>
        <taxon>Porcellanidae</taxon>
        <taxon>Petrolisthes</taxon>
    </lineage>
</organism>
<gene>
    <name evidence="1" type="ORF">Pcinc_029322</name>
</gene>
<dbReference type="EMBL" id="JAWQEG010003673">
    <property type="protein sequence ID" value="KAK3865037.1"/>
    <property type="molecule type" value="Genomic_DNA"/>
</dbReference>
<dbReference type="AlphaFoldDB" id="A0AAE1F189"/>
<evidence type="ECO:0000313" key="1">
    <source>
        <dbReference type="EMBL" id="KAK3865037.1"/>
    </source>
</evidence>
<proteinExistence type="predicted"/>
<evidence type="ECO:0000313" key="2">
    <source>
        <dbReference type="Proteomes" id="UP001286313"/>
    </source>
</evidence>
<accession>A0AAE1F189</accession>
<reference evidence="1" key="1">
    <citation type="submission" date="2023-10" db="EMBL/GenBank/DDBJ databases">
        <title>Genome assemblies of two species of porcelain crab, Petrolisthes cinctipes and Petrolisthes manimaculis (Anomura: Porcellanidae).</title>
        <authorList>
            <person name="Angst P."/>
        </authorList>
    </citation>
    <scope>NUCLEOTIDE SEQUENCE</scope>
    <source>
        <strain evidence="1">PB745_01</strain>
        <tissue evidence="1">Gill</tissue>
    </source>
</reference>
<keyword evidence="2" id="KW-1185">Reference proteome</keyword>
<protein>
    <submittedName>
        <fullName evidence="1">Uncharacterized protein</fullName>
    </submittedName>
</protein>
<comment type="caution">
    <text evidence="1">The sequence shown here is derived from an EMBL/GenBank/DDBJ whole genome shotgun (WGS) entry which is preliminary data.</text>
</comment>
<dbReference type="Proteomes" id="UP001286313">
    <property type="component" value="Unassembled WGS sequence"/>
</dbReference>